<evidence type="ECO:0000256" key="6">
    <source>
        <dbReference type="RuleBase" id="RU003567"/>
    </source>
</evidence>
<dbReference type="InterPro" id="IPR023562">
    <property type="entry name" value="ClpP/TepA"/>
</dbReference>
<comment type="similarity">
    <text evidence="1 6">Belongs to the peptidase S14 family.</text>
</comment>
<accession>A0ABM7B9D5</accession>
<dbReference type="PRINTS" id="PR00127">
    <property type="entry name" value="CLPPROTEASEP"/>
</dbReference>
<organism evidence="7 8">
    <name type="scientific">Chryseobacterium shandongense</name>
    <dbReference type="NCBI Taxonomy" id="1493872"/>
    <lineage>
        <taxon>Bacteria</taxon>
        <taxon>Pseudomonadati</taxon>
        <taxon>Bacteroidota</taxon>
        <taxon>Flavobacteriia</taxon>
        <taxon>Flavobacteriales</taxon>
        <taxon>Weeksellaceae</taxon>
        <taxon>Chryseobacterium group</taxon>
        <taxon>Chryseobacterium</taxon>
    </lineage>
</organism>
<dbReference type="EMBL" id="CP033912">
    <property type="protein sequence ID" value="AZA95342.1"/>
    <property type="molecule type" value="Genomic_DNA"/>
</dbReference>
<dbReference type="Gene3D" id="3.90.226.10">
    <property type="entry name" value="2-enoyl-CoA Hydratase, Chain A, domain 1"/>
    <property type="match status" value="1"/>
</dbReference>
<dbReference type="Pfam" id="PF00574">
    <property type="entry name" value="CLP_protease"/>
    <property type="match status" value="1"/>
</dbReference>
<dbReference type="GO" id="GO:0008233">
    <property type="term" value="F:peptidase activity"/>
    <property type="evidence" value="ECO:0007669"/>
    <property type="project" value="UniProtKB-KW"/>
</dbReference>
<evidence type="ECO:0000256" key="5">
    <source>
        <dbReference type="ARBA" id="ARBA00022825"/>
    </source>
</evidence>
<gene>
    <name evidence="7" type="ORF">EG353_07105</name>
</gene>
<evidence type="ECO:0000256" key="4">
    <source>
        <dbReference type="ARBA" id="ARBA00022801"/>
    </source>
</evidence>
<dbReference type="NCBIfam" id="NF045542">
    <property type="entry name" value="Clp_rel_HeadMat"/>
    <property type="match status" value="1"/>
</dbReference>
<dbReference type="InterPro" id="IPR029045">
    <property type="entry name" value="ClpP/crotonase-like_dom_sf"/>
</dbReference>
<keyword evidence="8" id="KW-1185">Reference proteome</keyword>
<keyword evidence="2" id="KW-0963">Cytoplasm</keyword>
<dbReference type="PANTHER" id="PTHR10381">
    <property type="entry name" value="ATP-DEPENDENT CLP PROTEASE PROTEOLYTIC SUBUNIT"/>
    <property type="match status" value="1"/>
</dbReference>
<name>A0ABM7B9D5_9FLAO</name>
<evidence type="ECO:0000256" key="2">
    <source>
        <dbReference type="ARBA" id="ARBA00022490"/>
    </source>
</evidence>
<keyword evidence="4" id="KW-0378">Hydrolase</keyword>
<keyword evidence="3 7" id="KW-0645">Protease</keyword>
<dbReference type="Proteomes" id="UP000281741">
    <property type="component" value="Chromosome"/>
</dbReference>
<sequence>MRKIFLYGVIGKDIPDTEFINQIPEGNEDLEIRVNSPGGSVFQGWAMHNALLEYKGKKIIHIDGVAASMASVVALAGDEVHMSENALFMIHNPSSQTQGSANDLRKEADLLDKIKNVMVYSYHKKTGIDKNKLIEMLDAETWFDANEAKESKFIDIVKGKVLTQSGTVQGHDSFKIYASFVKPYNDKKIISALGLHIGADEGEILKKIESLKGGEPTEEQRKKAKKLVLSANRGKKITADLIPHYEALAILNYNEVEALFNLIPEVTPASERINYRSDSDQEQDRSKWTLEDYRMKDPEALKNKTLFNKLLNEVK</sequence>
<reference evidence="7 8" key="1">
    <citation type="submission" date="2018-11" db="EMBL/GenBank/DDBJ databases">
        <title>Proposal to divide the Flavobacteriaceae and reorganize its genera based on Amino Acid Identity values calculated from whole genome sequences.</title>
        <authorList>
            <person name="Nicholson A.C."/>
            <person name="Gulvik C.A."/>
            <person name="Whitney A.M."/>
            <person name="Humrighouse B.W."/>
            <person name="Bell M."/>
            <person name="Holmes B."/>
            <person name="Steigerwalt A.G."/>
            <person name="Villarma A."/>
            <person name="Sheth M."/>
            <person name="Batra D."/>
            <person name="Pryor J."/>
            <person name="Bernardet J.-F."/>
            <person name="Hugo C."/>
            <person name="Kampfer P."/>
            <person name="Newman J."/>
            <person name="McQuiston J.R."/>
        </authorList>
    </citation>
    <scope>NUCLEOTIDE SEQUENCE [LARGE SCALE GENOMIC DNA]</scope>
    <source>
        <strain evidence="7 8">H5143</strain>
    </source>
</reference>
<evidence type="ECO:0000313" key="8">
    <source>
        <dbReference type="Proteomes" id="UP000281741"/>
    </source>
</evidence>
<keyword evidence="5" id="KW-0720">Serine protease</keyword>
<evidence type="ECO:0000256" key="3">
    <source>
        <dbReference type="ARBA" id="ARBA00022670"/>
    </source>
</evidence>
<protein>
    <recommendedName>
        <fullName evidence="6">ATP-dependent Clp protease proteolytic subunit</fullName>
    </recommendedName>
</protein>
<evidence type="ECO:0000256" key="1">
    <source>
        <dbReference type="ARBA" id="ARBA00007039"/>
    </source>
</evidence>
<dbReference type="CDD" id="cd07016">
    <property type="entry name" value="S14_ClpP_1"/>
    <property type="match status" value="1"/>
</dbReference>
<dbReference type="GO" id="GO:0006508">
    <property type="term" value="P:proteolysis"/>
    <property type="evidence" value="ECO:0007669"/>
    <property type="project" value="UniProtKB-KW"/>
</dbReference>
<proteinExistence type="inferred from homology"/>
<evidence type="ECO:0000313" key="7">
    <source>
        <dbReference type="EMBL" id="AZA95342.1"/>
    </source>
</evidence>
<dbReference type="PANTHER" id="PTHR10381:SF70">
    <property type="entry name" value="ATP-DEPENDENT CLP PROTEASE PROTEOLYTIC SUBUNIT"/>
    <property type="match status" value="1"/>
</dbReference>
<dbReference type="RefSeq" id="WP_123860795.1">
    <property type="nucleotide sequence ID" value="NZ_CP033912.1"/>
</dbReference>
<dbReference type="InterPro" id="IPR001907">
    <property type="entry name" value="ClpP"/>
</dbReference>
<dbReference type="SUPFAM" id="SSF52096">
    <property type="entry name" value="ClpP/crotonase"/>
    <property type="match status" value="1"/>
</dbReference>